<name>A0AA38PA13_9AGAR</name>
<proteinExistence type="predicted"/>
<evidence type="ECO:0000313" key="2">
    <source>
        <dbReference type="EMBL" id="KAJ3839058.1"/>
    </source>
</evidence>
<keyword evidence="3" id="KW-1185">Reference proteome</keyword>
<accession>A0AA38PA13</accession>
<keyword evidence="2" id="KW-0378">Hydrolase</keyword>
<dbReference type="GO" id="GO:0016787">
    <property type="term" value="F:hydrolase activity"/>
    <property type="evidence" value="ECO:0007669"/>
    <property type="project" value="UniProtKB-KW"/>
</dbReference>
<evidence type="ECO:0000313" key="3">
    <source>
        <dbReference type="Proteomes" id="UP001163846"/>
    </source>
</evidence>
<gene>
    <name evidence="2" type="ORF">F5878DRAFT_141533</name>
</gene>
<comment type="caution">
    <text evidence="2">The sequence shown here is derived from an EMBL/GenBank/DDBJ whole genome shotgun (WGS) entry which is preliminary data.</text>
</comment>
<dbReference type="InterPro" id="IPR029058">
    <property type="entry name" value="AB_hydrolase_fold"/>
</dbReference>
<sequence length="341" mass="38440">MPTVSVTTSTGKTRFQYTISTPYSASAERLEPDLPILLFLHSLAFHNVFHSQFSDQELRKFNLVSLDLKWHGETISDIVPPKYGQEEAAEEIIAFLNASHLPPCHLIALDLGSNIALQIAVKIPKQVLSLFIMSHVCLDELPDVLEGRTEMLQAYISDLPNAHIDVGIAFTQYAFSNSMSNLALALQDSCMPIDARNWSRDHLKEYQLISYEFFRTRKALPPKTLSQISCPVKLVHGGGSIVYSPSYTEAFMKDLQKAGVDVSMEVIPYAPHYLCVDYGEILNPMIHNFVVKSIQKNGDAPIPPTPLEMVVSPWDTMLRDYGWRPERKHDLDDENFVVSYP</sequence>
<organism evidence="2 3">
    <name type="scientific">Lentinula raphanica</name>
    <dbReference type="NCBI Taxonomy" id="153919"/>
    <lineage>
        <taxon>Eukaryota</taxon>
        <taxon>Fungi</taxon>
        <taxon>Dikarya</taxon>
        <taxon>Basidiomycota</taxon>
        <taxon>Agaricomycotina</taxon>
        <taxon>Agaricomycetes</taxon>
        <taxon>Agaricomycetidae</taxon>
        <taxon>Agaricales</taxon>
        <taxon>Marasmiineae</taxon>
        <taxon>Omphalotaceae</taxon>
        <taxon>Lentinula</taxon>
    </lineage>
</organism>
<dbReference type="AlphaFoldDB" id="A0AA38PA13"/>
<dbReference type="SUPFAM" id="SSF53474">
    <property type="entry name" value="alpha/beta-Hydrolases"/>
    <property type="match status" value="1"/>
</dbReference>
<dbReference type="Proteomes" id="UP001163846">
    <property type="component" value="Unassembled WGS sequence"/>
</dbReference>
<dbReference type="EMBL" id="MU806149">
    <property type="protein sequence ID" value="KAJ3839058.1"/>
    <property type="molecule type" value="Genomic_DNA"/>
</dbReference>
<dbReference type="Gene3D" id="3.40.50.1820">
    <property type="entry name" value="alpha/beta hydrolase"/>
    <property type="match status" value="1"/>
</dbReference>
<dbReference type="Pfam" id="PF00561">
    <property type="entry name" value="Abhydrolase_1"/>
    <property type="match status" value="1"/>
</dbReference>
<dbReference type="InterPro" id="IPR000073">
    <property type="entry name" value="AB_hydrolase_1"/>
</dbReference>
<evidence type="ECO:0000259" key="1">
    <source>
        <dbReference type="Pfam" id="PF00561"/>
    </source>
</evidence>
<protein>
    <submittedName>
        <fullName evidence="2">Alpha/Beta hydrolase protein</fullName>
    </submittedName>
</protein>
<reference evidence="2" key="1">
    <citation type="submission" date="2022-08" db="EMBL/GenBank/DDBJ databases">
        <authorList>
            <consortium name="DOE Joint Genome Institute"/>
            <person name="Min B."/>
            <person name="Riley R."/>
            <person name="Sierra-Patev S."/>
            <person name="Naranjo-Ortiz M."/>
            <person name="Looney B."/>
            <person name="Konkel Z."/>
            <person name="Slot J.C."/>
            <person name="Sakamoto Y."/>
            <person name="Steenwyk J.L."/>
            <person name="Rokas A."/>
            <person name="Carro J."/>
            <person name="Camarero S."/>
            <person name="Ferreira P."/>
            <person name="Molpeceres G."/>
            <person name="Ruiz-Duenas F.J."/>
            <person name="Serrano A."/>
            <person name="Henrissat B."/>
            <person name="Drula E."/>
            <person name="Hughes K.W."/>
            <person name="Mata J.L."/>
            <person name="Ishikawa N.K."/>
            <person name="Vargas-Isla R."/>
            <person name="Ushijima S."/>
            <person name="Smith C.A."/>
            <person name="Ahrendt S."/>
            <person name="Andreopoulos W."/>
            <person name="He G."/>
            <person name="Labutti K."/>
            <person name="Lipzen A."/>
            <person name="Ng V."/>
            <person name="Sandor L."/>
            <person name="Barry K."/>
            <person name="Martinez A.T."/>
            <person name="Xiao Y."/>
            <person name="Gibbons J.G."/>
            <person name="Terashima K."/>
            <person name="Hibbett D.S."/>
            <person name="Grigoriev I.V."/>
        </authorList>
    </citation>
    <scope>NUCLEOTIDE SEQUENCE</scope>
    <source>
        <strain evidence="2">TFB9207</strain>
    </source>
</reference>
<feature type="domain" description="AB hydrolase-1" evidence="1">
    <location>
        <begin position="35"/>
        <end position="210"/>
    </location>
</feature>